<dbReference type="EMBL" id="CP151509">
    <property type="protein sequence ID" value="WZN64337.1"/>
    <property type="molecule type" value="Genomic_DNA"/>
</dbReference>
<protein>
    <submittedName>
        <fullName evidence="2">Uncharacterized protein</fullName>
    </submittedName>
</protein>
<feature type="compositionally biased region" description="Basic and acidic residues" evidence="1">
    <location>
        <begin position="163"/>
        <end position="181"/>
    </location>
</feature>
<dbReference type="Proteomes" id="UP001472866">
    <property type="component" value="Chromosome 09"/>
</dbReference>
<dbReference type="AlphaFoldDB" id="A0AAX4PEC9"/>
<keyword evidence="3" id="KW-1185">Reference proteome</keyword>
<reference evidence="2 3" key="1">
    <citation type="submission" date="2024-03" db="EMBL/GenBank/DDBJ databases">
        <title>Complete genome sequence of the green alga Chloropicon roscoffensis RCC1871.</title>
        <authorList>
            <person name="Lemieux C."/>
            <person name="Pombert J.-F."/>
            <person name="Otis C."/>
            <person name="Turmel M."/>
        </authorList>
    </citation>
    <scope>NUCLEOTIDE SEQUENCE [LARGE SCALE GENOMIC DNA]</scope>
    <source>
        <strain evidence="2 3">RCC1871</strain>
    </source>
</reference>
<feature type="region of interest" description="Disordered" evidence="1">
    <location>
        <begin position="1"/>
        <end position="130"/>
    </location>
</feature>
<feature type="compositionally biased region" description="Low complexity" evidence="1">
    <location>
        <begin position="1"/>
        <end position="19"/>
    </location>
</feature>
<feature type="compositionally biased region" description="Low complexity" evidence="1">
    <location>
        <begin position="49"/>
        <end position="59"/>
    </location>
</feature>
<evidence type="ECO:0000313" key="3">
    <source>
        <dbReference type="Proteomes" id="UP001472866"/>
    </source>
</evidence>
<accession>A0AAX4PEC9</accession>
<feature type="region of interest" description="Disordered" evidence="1">
    <location>
        <begin position="148"/>
        <end position="181"/>
    </location>
</feature>
<name>A0AAX4PEC9_9CHLO</name>
<organism evidence="2 3">
    <name type="scientific">Chloropicon roscoffensis</name>
    <dbReference type="NCBI Taxonomy" id="1461544"/>
    <lineage>
        <taxon>Eukaryota</taxon>
        <taxon>Viridiplantae</taxon>
        <taxon>Chlorophyta</taxon>
        <taxon>Chloropicophyceae</taxon>
        <taxon>Chloropicales</taxon>
        <taxon>Chloropicaceae</taxon>
        <taxon>Chloropicon</taxon>
    </lineage>
</organism>
<gene>
    <name evidence="2" type="ORF">HKI87_09g58930</name>
</gene>
<evidence type="ECO:0000313" key="2">
    <source>
        <dbReference type="EMBL" id="WZN64337.1"/>
    </source>
</evidence>
<sequence>MRASSRVSSSTTSTQTSSSALLISLKSTTIWTRPSRTSRRRASTESRRASSSSESPSPRCLTPSPTAREPWRMWRTSLASSRRGLYAADQVSNLPGCYRRPERGRTGRLPGDDSPAPPRSARAETEDRSNARLADGRWFWVARYEKGEEEAEEERQEEEGEMRDEGLGQHGDHRGGEEGHALKIKVIYI</sequence>
<proteinExistence type="predicted"/>
<evidence type="ECO:0000256" key="1">
    <source>
        <dbReference type="SAM" id="MobiDB-lite"/>
    </source>
</evidence>
<feature type="compositionally biased region" description="Basic and acidic residues" evidence="1">
    <location>
        <begin position="121"/>
        <end position="130"/>
    </location>
</feature>
<feature type="compositionally biased region" description="Acidic residues" evidence="1">
    <location>
        <begin position="148"/>
        <end position="162"/>
    </location>
</feature>